<dbReference type="CDD" id="cd00567">
    <property type="entry name" value="ACAD"/>
    <property type="match status" value="1"/>
</dbReference>
<evidence type="ECO:0000313" key="10">
    <source>
        <dbReference type="EMBL" id="MBN7796903.1"/>
    </source>
</evidence>
<dbReference type="PANTHER" id="PTHR43884">
    <property type="entry name" value="ACYL-COA DEHYDROGENASE"/>
    <property type="match status" value="1"/>
</dbReference>
<dbReference type="InterPro" id="IPR009100">
    <property type="entry name" value="AcylCoA_DH/oxidase_NM_dom_sf"/>
</dbReference>
<name>A0A939DEZ9_9GAMM</name>
<evidence type="ECO:0000259" key="9">
    <source>
        <dbReference type="Pfam" id="PF02771"/>
    </source>
</evidence>
<dbReference type="Pfam" id="PF00441">
    <property type="entry name" value="Acyl-CoA_dh_1"/>
    <property type="match status" value="1"/>
</dbReference>
<dbReference type="InterPro" id="IPR006091">
    <property type="entry name" value="Acyl-CoA_Oxase/DH_mid-dom"/>
</dbReference>
<dbReference type="PANTHER" id="PTHR43884:SF20">
    <property type="entry name" value="ACYL-COA DEHYDROGENASE FADE28"/>
    <property type="match status" value="1"/>
</dbReference>
<reference evidence="10" key="1">
    <citation type="submission" date="2021-02" db="EMBL/GenBank/DDBJ databases">
        <title>PHA producing bacteria isolated from coastal sediment in Guangdong, Shenzhen.</title>
        <authorList>
            <person name="Zheng W."/>
            <person name="Yu S."/>
            <person name="Huang Y."/>
        </authorList>
    </citation>
    <scope>NUCLEOTIDE SEQUENCE</scope>
    <source>
        <strain evidence="10">TN14-10</strain>
    </source>
</reference>
<evidence type="ECO:0000256" key="2">
    <source>
        <dbReference type="ARBA" id="ARBA00009347"/>
    </source>
</evidence>
<keyword evidence="5 6" id="KW-0560">Oxidoreductase</keyword>
<evidence type="ECO:0000256" key="5">
    <source>
        <dbReference type="ARBA" id="ARBA00023002"/>
    </source>
</evidence>
<dbReference type="Gene3D" id="1.20.140.10">
    <property type="entry name" value="Butyryl-CoA Dehydrogenase, subunit A, domain 3"/>
    <property type="match status" value="1"/>
</dbReference>
<dbReference type="Gene3D" id="2.40.110.10">
    <property type="entry name" value="Butyryl-CoA Dehydrogenase, subunit A, domain 2"/>
    <property type="match status" value="1"/>
</dbReference>
<organism evidence="10 11">
    <name type="scientific">Parahaliea mediterranea</name>
    <dbReference type="NCBI Taxonomy" id="651086"/>
    <lineage>
        <taxon>Bacteria</taxon>
        <taxon>Pseudomonadati</taxon>
        <taxon>Pseudomonadota</taxon>
        <taxon>Gammaproteobacteria</taxon>
        <taxon>Cellvibrionales</taxon>
        <taxon>Halieaceae</taxon>
        <taxon>Parahaliea</taxon>
    </lineage>
</organism>
<comment type="caution">
    <text evidence="10">The sequence shown here is derived from an EMBL/GenBank/DDBJ whole genome shotgun (WGS) entry which is preliminary data.</text>
</comment>
<accession>A0A939DEZ9</accession>
<sequence length="380" mass="41441">MKHLVPSDEHIMLQDSARQFLQANCPVSAFRHLRDNSVSPCYSRQHWKQICDLGWSGIILPEEYGGLDFGYVGLGAIMKESGRTLLASPLFASVCLGAQYLLRAGSDTQKRDILPSVVCGDTCLALAIEEGPHHDPLATLFTAQPDGGNFVLNGTKTFVVDGQCANYFLVVARTSGKPGDAKGLSVFLVDIDRKGVERKQLHLLDARDYSSVDFDNVIVGEDDLVGSMNDAWRYLEPTLDAARILLAAEMLGGICECFERTVEYLRDREQFGVKIGSFQALRHRAAHLFAEIELCKAVVDTGLAALDGAPGSISVLASLAKARLNDIALLATNEAVQMHGGIGVTDELDIGLFLKRARVAIQILGDSSYHRDRFGRLNGY</sequence>
<dbReference type="InterPro" id="IPR037069">
    <property type="entry name" value="AcylCoA_DH/ox_N_sf"/>
</dbReference>
<dbReference type="SUPFAM" id="SSF56645">
    <property type="entry name" value="Acyl-CoA dehydrogenase NM domain-like"/>
    <property type="match status" value="1"/>
</dbReference>
<dbReference type="Pfam" id="PF02770">
    <property type="entry name" value="Acyl-CoA_dh_M"/>
    <property type="match status" value="1"/>
</dbReference>
<comment type="cofactor">
    <cofactor evidence="1 6">
        <name>FAD</name>
        <dbReference type="ChEBI" id="CHEBI:57692"/>
    </cofactor>
</comment>
<dbReference type="InterPro" id="IPR036250">
    <property type="entry name" value="AcylCo_DH-like_C"/>
</dbReference>
<proteinExistence type="inferred from homology"/>
<dbReference type="EMBL" id="JAFKCZ010000006">
    <property type="protein sequence ID" value="MBN7796903.1"/>
    <property type="molecule type" value="Genomic_DNA"/>
</dbReference>
<evidence type="ECO:0000256" key="6">
    <source>
        <dbReference type="RuleBase" id="RU362125"/>
    </source>
</evidence>
<keyword evidence="4 6" id="KW-0274">FAD</keyword>
<dbReference type="GO" id="GO:0003995">
    <property type="term" value="F:acyl-CoA dehydrogenase activity"/>
    <property type="evidence" value="ECO:0007669"/>
    <property type="project" value="TreeGrafter"/>
</dbReference>
<protein>
    <submittedName>
        <fullName evidence="10">Acyl-CoA/acyl-ACP dehydrogenase</fullName>
    </submittedName>
</protein>
<dbReference type="GO" id="GO:0050660">
    <property type="term" value="F:flavin adenine dinucleotide binding"/>
    <property type="evidence" value="ECO:0007669"/>
    <property type="project" value="InterPro"/>
</dbReference>
<dbReference type="RefSeq" id="WP_206560342.1">
    <property type="nucleotide sequence ID" value="NZ_JAFKCZ010000006.1"/>
</dbReference>
<evidence type="ECO:0000256" key="3">
    <source>
        <dbReference type="ARBA" id="ARBA00022630"/>
    </source>
</evidence>
<dbReference type="InterPro" id="IPR013786">
    <property type="entry name" value="AcylCoA_DH/ox_N"/>
</dbReference>
<dbReference type="Proteomes" id="UP000664303">
    <property type="component" value="Unassembled WGS sequence"/>
</dbReference>
<evidence type="ECO:0000256" key="4">
    <source>
        <dbReference type="ARBA" id="ARBA00022827"/>
    </source>
</evidence>
<dbReference type="Gene3D" id="1.10.540.10">
    <property type="entry name" value="Acyl-CoA dehydrogenase/oxidase, N-terminal domain"/>
    <property type="match status" value="1"/>
</dbReference>
<feature type="domain" description="Acyl-CoA dehydrogenase/oxidase N-terminal" evidence="9">
    <location>
        <begin position="7"/>
        <end position="120"/>
    </location>
</feature>
<keyword evidence="11" id="KW-1185">Reference proteome</keyword>
<feature type="domain" description="Acyl-CoA dehydrogenase/oxidase C-terminal" evidence="7">
    <location>
        <begin position="232"/>
        <end position="374"/>
    </location>
</feature>
<evidence type="ECO:0000313" key="11">
    <source>
        <dbReference type="Proteomes" id="UP000664303"/>
    </source>
</evidence>
<evidence type="ECO:0000259" key="7">
    <source>
        <dbReference type="Pfam" id="PF00441"/>
    </source>
</evidence>
<dbReference type="SUPFAM" id="SSF47203">
    <property type="entry name" value="Acyl-CoA dehydrogenase C-terminal domain-like"/>
    <property type="match status" value="1"/>
</dbReference>
<dbReference type="AlphaFoldDB" id="A0A939DEZ9"/>
<comment type="similarity">
    <text evidence="2 6">Belongs to the acyl-CoA dehydrogenase family.</text>
</comment>
<keyword evidence="3 6" id="KW-0285">Flavoprotein</keyword>
<evidence type="ECO:0000259" key="8">
    <source>
        <dbReference type="Pfam" id="PF02770"/>
    </source>
</evidence>
<dbReference type="InterPro" id="IPR046373">
    <property type="entry name" value="Acyl-CoA_Oxase/DH_mid-dom_sf"/>
</dbReference>
<gene>
    <name evidence="10" type="ORF">JYP50_09890</name>
</gene>
<evidence type="ECO:0000256" key="1">
    <source>
        <dbReference type="ARBA" id="ARBA00001974"/>
    </source>
</evidence>
<dbReference type="Pfam" id="PF02771">
    <property type="entry name" value="Acyl-CoA_dh_N"/>
    <property type="match status" value="1"/>
</dbReference>
<feature type="domain" description="Acyl-CoA oxidase/dehydrogenase middle" evidence="8">
    <location>
        <begin position="142"/>
        <end position="216"/>
    </location>
</feature>
<dbReference type="InterPro" id="IPR009075">
    <property type="entry name" value="AcylCo_DH/oxidase_C"/>
</dbReference>